<accession>A0A6I4LZ00</accession>
<evidence type="ECO:0000313" key="3">
    <source>
        <dbReference type="Proteomes" id="UP000471147"/>
    </source>
</evidence>
<keyword evidence="3" id="KW-1185">Reference proteome</keyword>
<dbReference type="RefSeq" id="WP_160354063.1">
    <property type="nucleotide sequence ID" value="NZ_SDWJ01000002.1"/>
</dbReference>
<organism evidence="2 3">
    <name type="scientific">Sphingorhabdus profundilacus</name>
    <dbReference type="NCBI Taxonomy" id="2509718"/>
    <lineage>
        <taxon>Bacteria</taxon>
        <taxon>Pseudomonadati</taxon>
        <taxon>Pseudomonadota</taxon>
        <taxon>Alphaproteobacteria</taxon>
        <taxon>Sphingomonadales</taxon>
        <taxon>Sphingomonadaceae</taxon>
        <taxon>Sphingorhabdus</taxon>
    </lineage>
</organism>
<gene>
    <name evidence="2" type="ORF">EUU23_10435</name>
</gene>
<dbReference type="Proteomes" id="UP000471147">
    <property type="component" value="Unassembled WGS sequence"/>
</dbReference>
<dbReference type="OrthoDB" id="7209629at2"/>
<keyword evidence="1" id="KW-0472">Membrane</keyword>
<dbReference type="AlphaFoldDB" id="A0A6I4LZ00"/>
<proteinExistence type="predicted"/>
<feature type="transmembrane region" description="Helical" evidence="1">
    <location>
        <begin position="195"/>
        <end position="214"/>
    </location>
</feature>
<keyword evidence="1" id="KW-0812">Transmembrane</keyword>
<evidence type="ECO:0000256" key="1">
    <source>
        <dbReference type="SAM" id="Phobius"/>
    </source>
</evidence>
<dbReference type="SUPFAM" id="SSF48452">
    <property type="entry name" value="TPR-like"/>
    <property type="match status" value="1"/>
</dbReference>
<dbReference type="EMBL" id="SDWJ01000002">
    <property type="protein sequence ID" value="MVZ98109.1"/>
    <property type="molecule type" value="Genomic_DNA"/>
</dbReference>
<reference evidence="2 3" key="1">
    <citation type="submission" date="2019-01" db="EMBL/GenBank/DDBJ databases">
        <title>Sphingorhabdus lacus sp.nov., isolated from an oligotrophic freshwater lake.</title>
        <authorList>
            <person name="Park M."/>
        </authorList>
    </citation>
    <scope>NUCLEOTIDE SEQUENCE [LARGE SCALE GENOMIC DNA]</scope>
    <source>
        <strain evidence="2 3">IMCC26285</strain>
    </source>
</reference>
<sequence>MNEMGDKFEARALDSFQSDEKNHRCSAATRIELGSIFASGHFGKAPILERLLVYLVEQTLEGKGELLKSYVVGVDGLGKDPDFDPNVDSYPRVQVLRLRKMLEAYYARHEPVEELCLYIPAGSYGVRLARRAKAYPELIIASDGAQPSAGTAQVEEAPGAARAFSDIQHLAYTTQDGRTTLDGPARESVTGKQPARIWLVVALIGALVVAYFWWPNETPGPVAAQEKPVRFESPVMLIERSGVTPDVASQALAEEAYAKIADSINRSWVVQLRLEERSNKALESRSVDYRLMLQLGEPQGSQRPLYLRLTDNRTGELIWTSTALIDPAKSLSDSFGKSIAQLAGPFGIIASRETRQMEGAYSKGYSCLLGYVQLLKTQDLELRGPLSECLTVPIGISRLDAVRLGLLSFYVIETAPPPSRPAAIGRALSLAQSAISLDPKEAYAHFAMSRIYFVSDNCEMGMLHTGHAFDANPYDPVLLAVLGNFASLCGDPDGDELLERAYEFRSPGESVARLSLILAAIRKGRTDQLPFLSSEAENVPHVNPAYHFLCETLIAAASGNSQKAKMQWLQFASVSAAPKGTPDDMLQRVVLSQQVRQRIIAVLQSSKVLPLEPQSERLRRVTAVNEN</sequence>
<comment type="caution">
    <text evidence="2">The sequence shown here is derived from an EMBL/GenBank/DDBJ whole genome shotgun (WGS) entry which is preliminary data.</text>
</comment>
<protein>
    <submittedName>
        <fullName evidence="2">Uncharacterized protein</fullName>
    </submittedName>
</protein>
<dbReference type="InterPro" id="IPR011990">
    <property type="entry name" value="TPR-like_helical_dom_sf"/>
</dbReference>
<keyword evidence="1" id="KW-1133">Transmembrane helix</keyword>
<name>A0A6I4LZ00_9SPHN</name>
<evidence type="ECO:0000313" key="2">
    <source>
        <dbReference type="EMBL" id="MVZ98109.1"/>
    </source>
</evidence>
<dbReference type="Gene3D" id="1.25.40.10">
    <property type="entry name" value="Tetratricopeptide repeat domain"/>
    <property type="match status" value="1"/>
</dbReference>